<feature type="transmembrane region" description="Helical" evidence="10">
    <location>
        <begin position="149"/>
        <end position="171"/>
    </location>
</feature>
<proteinExistence type="inferred from homology"/>
<dbReference type="FunFam" id="3.40.50.300:FF:000552">
    <property type="entry name" value="GPN-loop GTPase 3"/>
    <property type="match status" value="1"/>
</dbReference>
<dbReference type="SUPFAM" id="SSF52540">
    <property type="entry name" value="P-loop containing nucleoside triphosphate hydrolases"/>
    <property type="match status" value="1"/>
</dbReference>
<dbReference type="STRING" id="5217.A0A4Q1BSJ7"/>
<dbReference type="PANTHER" id="PTHR21231:SF7">
    <property type="entry name" value="GPN-LOOP GTPASE 3"/>
    <property type="match status" value="1"/>
</dbReference>
<evidence type="ECO:0000256" key="1">
    <source>
        <dbReference type="ARBA" id="ARBA00005290"/>
    </source>
</evidence>
<dbReference type="GO" id="GO:0003924">
    <property type="term" value="F:GTPase activity"/>
    <property type="evidence" value="ECO:0007669"/>
    <property type="project" value="TreeGrafter"/>
</dbReference>
<keyword evidence="10" id="KW-0812">Transmembrane</keyword>
<evidence type="ECO:0000313" key="11">
    <source>
        <dbReference type="EMBL" id="RXK40999.1"/>
    </source>
</evidence>
<evidence type="ECO:0000256" key="10">
    <source>
        <dbReference type="SAM" id="Phobius"/>
    </source>
</evidence>
<evidence type="ECO:0000256" key="7">
    <source>
        <dbReference type="ARBA" id="ARBA00061952"/>
    </source>
</evidence>
<evidence type="ECO:0000313" key="12">
    <source>
        <dbReference type="Proteomes" id="UP000289152"/>
    </source>
</evidence>
<comment type="function">
    <text evidence="6 8">Small GTPase required for proper nuclear import of RNA polymerase II and III (RNAPII and RNAPIII). May act at an RNAP assembly step prior to nuclear import.</text>
</comment>
<organism evidence="11 12">
    <name type="scientific">Tremella mesenterica</name>
    <name type="common">Jelly fungus</name>
    <dbReference type="NCBI Taxonomy" id="5217"/>
    <lineage>
        <taxon>Eukaryota</taxon>
        <taxon>Fungi</taxon>
        <taxon>Dikarya</taxon>
        <taxon>Basidiomycota</taxon>
        <taxon>Agaricomycotina</taxon>
        <taxon>Tremellomycetes</taxon>
        <taxon>Tremellales</taxon>
        <taxon>Tremellaceae</taxon>
        <taxon>Tremella</taxon>
    </lineage>
</organism>
<evidence type="ECO:0000256" key="3">
    <source>
        <dbReference type="ARBA" id="ARBA00022741"/>
    </source>
</evidence>
<gene>
    <name evidence="11" type="ORF">M231_01630</name>
</gene>
<evidence type="ECO:0000256" key="9">
    <source>
        <dbReference type="SAM" id="MobiDB-lite"/>
    </source>
</evidence>
<name>A0A4Q1BSJ7_TREME</name>
<dbReference type="Gene3D" id="3.40.50.300">
    <property type="entry name" value="P-loop containing nucleotide triphosphate hydrolases"/>
    <property type="match status" value="1"/>
</dbReference>
<dbReference type="Proteomes" id="UP000289152">
    <property type="component" value="Unassembled WGS sequence"/>
</dbReference>
<keyword evidence="12" id="KW-1185">Reference proteome</keyword>
<dbReference type="InterPro" id="IPR027417">
    <property type="entry name" value="P-loop_NTPase"/>
</dbReference>
<dbReference type="InParanoid" id="A0A4Q1BSJ7"/>
<dbReference type="GO" id="GO:0005525">
    <property type="term" value="F:GTP binding"/>
    <property type="evidence" value="ECO:0007669"/>
    <property type="project" value="UniProtKB-KW"/>
</dbReference>
<dbReference type="Pfam" id="PF03029">
    <property type="entry name" value="ATP_bind_1"/>
    <property type="match status" value="1"/>
</dbReference>
<sequence length="284" mass="32296">MRYAVLITGPAGAGKSTFCTSLITHAQTLGRTVHLVNLDPAAERFDYDPAVDIRDLISLEDVMDELEFGPNGGLVYCFEYLLNNLDWLDDELGPYEDDYLIIDCPGQIELYTHIPLLPRLANHLSVQLNFRVSACYLLDSQFMQDKSKFFAGVMSAMSCMLALGVSMLCVMSKMDLVKDKKGRFGGQVGRFLENDVSLMDENKGVHERYQRLNKAVVSLIEDQNIVSFLPLDVSDEDSVNTIMSHIDNMMQYGEDEEPRMPKDMDEGESKPTLLRRLTRRRFRR</sequence>
<dbReference type="CDD" id="cd17872">
    <property type="entry name" value="GPN3"/>
    <property type="match status" value="1"/>
</dbReference>
<keyword evidence="10" id="KW-0472">Membrane</keyword>
<keyword evidence="3 8" id="KW-0547">Nucleotide-binding</keyword>
<evidence type="ECO:0000256" key="8">
    <source>
        <dbReference type="RuleBase" id="RU365059"/>
    </source>
</evidence>
<evidence type="ECO:0000256" key="4">
    <source>
        <dbReference type="ARBA" id="ARBA00022801"/>
    </source>
</evidence>
<comment type="caution">
    <text evidence="11">The sequence shown here is derived from an EMBL/GenBank/DDBJ whole genome shotgun (WGS) entry which is preliminary data.</text>
</comment>
<dbReference type="PANTHER" id="PTHR21231">
    <property type="entry name" value="XPA-BINDING PROTEIN 1-RELATED"/>
    <property type="match status" value="1"/>
</dbReference>
<comment type="subunit">
    <text evidence="7">Heterodimers with GPN1 or GPN2. Binds to RNA polymerase II (RNAPII).</text>
</comment>
<dbReference type="VEuPathDB" id="FungiDB:TREMEDRAFT_61949"/>
<evidence type="ECO:0000256" key="6">
    <source>
        <dbReference type="ARBA" id="ARBA00054449"/>
    </source>
</evidence>
<dbReference type="EMBL" id="SDIL01000012">
    <property type="protein sequence ID" value="RXK40999.1"/>
    <property type="molecule type" value="Genomic_DNA"/>
</dbReference>
<dbReference type="OrthoDB" id="5839at2759"/>
<dbReference type="InterPro" id="IPR030228">
    <property type="entry name" value="Gpn3"/>
</dbReference>
<feature type="region of interest" description="Disordered" evidence="9">
    <location>
        <begin position="255"/>
        <end position="284"/>
    </location>
</feature>
<evidence type="ECO:0000256" key="5">
    <source>
        <dbReference type="ARBA" id="ARBA00023134"/>
    </source>
</evidence>
<feature type="compositionally biased region" description="Basic and acidic residues" evidence="9">
    <location>
        <begin position="258"/>
        <end position="269"/>
    </location>
</feature>
<keyword evidence="4 8" id="KW-0378">Hydrolase</keyword>
<dbReference type="AlphaFoldDB" id="A0A4Q1BSJ7"/>
<dbReference type="InterPro" id="IPR004130">
    <property type="entry name" value="Gpn"/>
</dbReference>
<keyword evidence="10" id="KW-1133">Transmembrane helix</keyword>
<comment type="similarity">
    <text evidence="1 8">Belongs to the GPN-loop GTPase family.</text>
</comment>
<reference evidence="11 12" key="1">
    <citation type="submission" date="2016-06" db="EMBL/GenBank/DDBJ databases">
        <title>Evolution of pathogenesis and genome organization in the Tremellales.</title>
        <authorList>
            <person name="Cuomo C."/>
            <person name="Litvintseva A."/>
            <person name="Heitman J."/>
            <person name="Chen Y."/>
            <person name="Sun S."/>
            <person name="Springer D."/>
            <person name="Dromer F."/>
            <person name="Young S."/>
            <person name="Zeng Q."/>
            <person name="Chapman S."/>
            <person name="Gujja S."/>
            <person name="Saif S."/>
            <person name="Birren B."/>
        </authorList>
    </citation>
    <scope>NUCLEOTIDE SEQUENCE [LARGE SCALE GENOMIC DNA]</scope>
    <source>
        <strain evidence="11 12">ATCC 28783</strain>
    </source>
</reference>
<accession>A0A4Q1BSJ7</accession>
<protein>
    <recommendedName>
        <fullName evidence="2 8">GPN-loop GTPase 3</fullName>
    </recommendedName>
</protein>
<evidence type="ECO:0000256" key="2">
    <source>
        <dbReference type="ARBA" id="ARBA00014587"/>
    </source>
</evidence>
<dbReference type="FunCoup" id="A0A4Q1BSJ7">
    <property type="interactions" value="650"/>
</dbReference>
<keyword evidence="5 8" id="KW-0342">GTP-binding</keyword>